<sequence length="316" mass="36961">MKFIIKISLFCLLFIAVYLFYVNKLSKGYVDQYYNKLTQESGSLVIGLSRADQDIVPQVLEKQLNDLEFDMPITNFAMNLNHSAYGELYLKGIKEKLKPNLKQSLFILSVSPGAFTAPLKMKDEDIFEMDKKGIIGKTKDLKHKPNYDYIINNFEHPLYYSIISLNSWSHHYAHDNGWNEVKLINNSDKLKKEDMLLWKTQTIDYYNKKKELQEVSKYRINGFIETVKYLKTKGEVFLVRLPADADIIDFENSHWQSFNKEMDSISQNQNVAFFNYTMQNTNYQTYDGSHMVSESAKAFTKQLSSDIKEYLKEKNP</sequence>
<comment type="caution">
    <text evidence="1">The sequence shown here is derived from an EMBL/GenBank/DDBJ whole genome shotgun (WGS) entry which is preliminary data.</text>
</comment>
<dbReference type="AlphaFoldDB" id="A0AAE3EQT7"/>
<dbReference type="EMBL" id="JAKKDU010000010">
    <property type="protein sequence ID" value="MCF7568639.1"/>
    <property type="molecule type" value="Genomic_DNA"/>
</dbReference>
<organism evidence="1 2">
    <name type="scientific">Wocania arenilitoris</name>
    <dbReference type="NCBI Taxonomy" id="2044858"/>
    <lineage>
        <taxon>Bacteria</taxon>
        <taxon>Pseudomonadati</taxon>
        <taxon>Bacteroidota</taxon>
        <taxon>Flavobacteriia</taxon>
        <taxon>Flavobacteriales</taxon>
        <taxon>Flavobacteriaceae</taxon>
        <taxon>Wocania</taxon>
    </lineage>
</organism>
<dbReference type="RefSeq" id="WP_237239979.1">
    <property type="nucleotide sequence ID" value="NZ_JAKKDU010000010.1"/>
</dbReference>
<protein>
    <submittedName>
        <fullName evidence="1">Uncharacterized protein</fullName>
    </submittedName>
</protein>
<evidence type="ECO:0000313" key="1">
    <source>
        <dbReference type="EMBL" id="MCF7568639.1"/>
    </source>
</evidence>
<keyword evidence="2" id="KW-1185">Reference proteome</keyword>
<gene>
    <name evidence="1" type="ORF">L3X37_09705</name>
</gene>
<proteinExistence type="predicted"/>
<reference evidence="1" key="1">
    <citation type="submission" date="2022-01" db="EMBL/GenBank/DDBJ databases">
        <title>Draft genome sequence of Sabulilitoribacter arenilitoris KCTC 52401.</title>
        <authorList>
            <person name="Oh J.-S."/>
        </authorList>
    </citation>
    <scope>NUCLEOTIDE SEQUENCE</scope>
    <source>
        <strain evidence="1">HMF6543</strain>
    </source>
</reference>
<evidence type="ECO:0000313" key="2">
    <source>
        <dbReference type="Proteomes" id="UP001199795"/>
    </source>
</evidence>
<name>A0AAE3EQT7_9FLAO</name>
<dbReference type="Proteomes" id="UP001199795">
    <property type="component" value="Unassembled WGS sequence"/>
</dbReference>
<accession>A0AAE3EQT7</accession>